<dbReference type="InterPro" id="IPR018833">
    <property type="entry name" value="Rv2993c-like_N"/>
</dbReference>
<evidence type="ECO:0000313" key="7">
    <source>
        <dbReference type="Proteomes" id="UP000241346"/>
    </source>
</evidence>
<feature type="signal peptide" evidence="3">
    <location>
        <begin position="1"/>
        <end position="21"/>
    </location>
</feature>
<organism evidence="6 7">
    <name type="scientific">Photobacterium rosenbergii</name>
    <dbReference type="NCBI Taxonomy" id="294936"/>
    <lineage>
        <taxon>Bacteria</taxon>
        <taxon>Pseudomonadati</taxon>
        <taxon>Pseudomonadota</taxon>
        <taxon>Gammaproteobacteria</taxon>
        <taxon>Vibrionales</taxon>
        <taxon>Vibrionaceae</taxon>
        <taxon>Photobacterium</taxon>
    </lineage>
</organism>
<evidence type="ECO:0000259" key="4">
    <source>
        <dbReference type="Pfam" id="PF01557"/>
    </source>
</evidence>
<keyword evidence="2" id="KW-0479">Metal-binding</keyword>
<keyword evidence="6" id="KW-0378">Hydrolase</keyword>
<dbReference type="InterPro" id="IPR011234">
    <property type="entry name" value="Fumarylacetoacetase-like_C"/>
</dbReference>
<dbReference type="PANTHER" id="PTHR42796:SF4">
    <property type="entry name" value="FUMARYLACETOACETATE HYDROLASE DOMAIN-CONTAINING PROTEIN 2A"/>
    <property type="match status" value="1"/>
</dbReference>
<comment type="caution">
    <text evidence="6">The sequence shown here is derived from an EMBL/GenBank/DDBJ whole genome shotgun (WGS) entry which is preliminary data.</text>
</comment>
<gene>
    <name evidence="6" type="ORF">C9J01_03455</name>
</gene>
<dbReference type="SUPFAM" id="SSF56529">
    <property type="entry name" value="FAH"/>
    <property type="match status" value="1"/>
</dbReference>
<evidence type="ECO:0000256" key="2">
    <source>
        <dbReference type="ARBA" id="ARBA00022723"/>
    </source>
</evidence>
<dbReference type="EMBL" id="PYMB01000001">
    <property type="protein sequence ID" value="PSW16076.1"/>
    <property type="molecule type" value="Genomic_DNA"/>
</dbReference>
<sequence>MKKYWVTAFVLMITASAKTQAQTYVRYAFEDQVKYGILQGENIQPLKGSPFDATLPDGKPLKSNQVQMLLPTVPEKVFAVGMNFASHISSDSQSPPPLFLKLPSSLIATGEPIVFPRDATNVHFEGELVLVIGKTLKDADEGEAKEAIFGVLAGNDLTERSWQSRDLQWMRAKASDGFGPISNQIVTNVDYNNVLLTTRLNGDIVQQESTKNMIHKPEKVVSYLSHYFTLKPGDLVFMGTPGRTKALSKGDVVSVEIEGVGKVENRIK</sequence>
<evidence type="ECO:0000313" key="6">
    <source>
        <dbReference type="EMBL" id="PSW16076.1"/>
    </source>
</evidence>
<dbReference type="Pfam" id="PF10370">
    <property type="entry name" value="Rv2993c-like_N"/>
    <property type="match status" value="1"/>
</dbReference>
<evidence type="ECO:0000256" key="3">
    <source>
        <dbReference type="SAM" id="SignalP"/>
    </source>
</evidence>
<dbReference type="Proteomes" id="UP000241346">
    <property type="component" value="Unassembled WGS sequence"/>
</dbReference>
<dbReference type="InterPro" id="IPR036663">
    <property type="entry name" value="Fumarylacetoacetase_C_sf"/>
</dbReference>
<dbReference type="PANTHER" id="PTHR42796">
    <property type="entry name" value="FUMARYLACETOACETATE HYDROLASE DOMAIN-CONTAINING PROTEIN 2A-RELATED"/>
    <property type="match status" value="1"/>
</dbReference>
<evidence type="ECO:0000259" key="5">
    <source>
        <dbReference type="Pfam" id="PF10370"/>
    </source>
</evidence>
<protein>
    <submittedName>
        <fullName evidence="6">Fumarylacetoacetate hydrolase</fullName>
    </submittedName>
</protein>
<feature type="domain" description="Fumarylacetoacetase-like C-terminal" evidence="4">
    <location>
        <begin position="76"/>
        <end position="267"/>
    </location>
</feature>
<dbReference type="GO" id="GO:0016787">
    <property type="term" value="F:hydrolase activity"/>
    <property type="evidence" value="ECO:0007669"/>
    <property type="project" value="UniProtKB-KW"/>
</dbReference>
<keyword evidence="3" id="KW-0732">Signal</keyword>
<dbReference type="InterPro" id="IPR051121">
    <property type="entry name" value="FAH"/>
</dbReference>
<feature type="chain" id="PRO_5015532524" evidence="3">
    <location>
        <begin position="22"/>
        <end position="268"/>
    </location>
</feature>
<dbReference type="RefSeq" id="WP_107296698.1">
    <property type="nucleotide sequence ID" value="NZ_PYMB01000001.1"/>
</dbReference>
<accession>A0A2T3NKM7</accession>
<dbReference type="Pfam" id="PF01557">
    <property type="entry name" value="FAA_hydrolase"/>
    <property type="match status" value="1"/>
</dbReference>
<dbReference type="OrthoDB" id="9805307at2"/>
<evidence type="ECO:0000256" key="1">
    <source>
        <dbReference type="ARBA" id="ARBA00010211"/>
    </source>
</evidence>
<proteinExistence type="inferred from homology"/>
<feature type="domain" description="Rv2993c-like N-terminal" evidence="5">
    <location>
        <begin position="24"/>
        <end position="71"/>
    </location>
</feature>
<dbReference type="AlphaFoldDB" id="A0A2T3NKM7"/>
<comment type="similarity">
    <text evidence="1">Belongs to the FAH family.</text>
</comment>
<reference evidence="6 7" key="1">
    <citation type="submission" date="2018-03" db="EMBL/GenBank/DDBJ databases">
        <title>Whole genome sequencing of Histamine producing bacteria.</title>
        <authorList>
            <person name="Butler K."/>
        </authorList>
    </citation>
    <scope>NUCLEOTIDE SEQUENCE [LARGE SCALE GENOMIC DNA]</scope>
    <source>
        <strain evidence="6 7">DSM 19138</strain>
    </source>
</reference>
<dbReference type="GO" id="GO:0044281">
    <property type="term" value="P:small molecule metabolic process"/>
    <property type="evidence" value="ECO:0007669"/>
    <property type="project" value="UniProtKB-ARBA"/>
</dbReference>
<dbReference type="GO" id="GO:0046872">
    <property type="term" value="F:metal ion binding"/>
    <property type="evidence" value="ECO:0007669"/>
    <property type="project" value="UniProtKB-KW"/>
</dbReference>
<dbReference type="Gene3D" id="3.90.850.10">
    <property type="entry name" value="Fumarylacetoacetase-like, C-terminal domain"/>
    <property type="match status" value="1"/>
</dbReference>
<name>A0A2T3NKM7_9GAMM</name>